<evidence type="ECO:0000256" key="2">
    <source>
        <dbReference type="RuleBase" id="RU364082"/>
    </source>
</evidence>
<organism evidence="4 5">
    <name type="scientific">Caproicibacterium amylolyticum</name>
    <dbReference type="NCBI Taxonomy" id="2766537"/>
    <lineage>
        <taxon>Bacteria</taxon>
        <taxon>Bacillati</taxon>
        <taxon>Bacillota</taxon>
        <taxon>Clostridia</taxon>
        <taxon>Eubacteriales</taxon>
        <taxon>Oscillospiraceae</taxon>
        <taxon>Caproicibacterium</taxon>
    </lineage>
</organism>
<reference evidence="4 5" key="1">
    <citation type="submission" date="2020-08" db="EMBL/GenBank/DDBJ databases">
        <authorList>
            <person name="Ren C."/>
            <person name="Gu Y."/>
            <person name="Xu Y."/>
        </authorList>
    </citation>
    <scope>NUCLEOTIDE SEQUENCE [LARGE SCALE GENOMIC DNA]</scope>
    <source>
        <strain evidence="4 5">LBM18003</strain>
    </source>
</reference>
<comment type="pathway">
    <text evidence="2">Carbohydrate biosynthesis; dTDP-L-rhamnose biosynthesis.</text>
</comment>
<dbReference type="EC" id="1.1.1.133" evidence="2"/>
<evidence type="ECO:0000256" key="1">
    <source>
        <dbReference type="ARBA" id="ARBA00010944"/>
    </source>
</evidence>
<dbReference type="KEGG" id="caml:H6X83_05910"/>
<dbReference type="PANTHER" id="PTHR10491:SF4">
    <property type="entry name" value="METHIONINE ADENOSYLTRANSFERASE 2 SUBUNIT BETA"/>
    <property type="match status" value="1"/>
</dbReference>
<dbReference type="EMBL" id="CP060696">
    <property type="protein sequence ID" value="QNO19139.1"/>
    <property type="molecule type" value="Genomic_DNA"/>
</dbReference>
<keyword evidence="2" id="KW-0560">Oxidoreductase</keyword>
<dbReference type="AlphaFoldDB" id="A0A7G9WKC7"/>
<dbReference type="Proteomes" id="UP000516046">
    <property type="component" value="Chromosome"/>
</dbReference>
<protein>
    <recommendedName>
        <fullName evidence="2">dTDP-4-dehydrorhamnose reductase</fullName>
        <ecNumber evidence="2">1.1.1.133</ecNumber>
    </recommendedName>
</protein>
<dbReference type="InterPro" id="IPR029903">
    <property type="entry name" value="RmlD-like-bd"/>
</dbReference>
<proteinExistence type="inferred from homology"/>
<feature type="domain" description="RmlD-like substrate binding" evidence="3">
    <location>
        <begin position="91"/>
        <end position="252"/>
    </location>
</feature>
<evidence type="ECO:0000313" key="5">
    <source>
        <dbReference type="Proteomes" id="UP000516046"/>
    </source>
</evidence>
<dbReference type="GO" id="GO:0008831">
    <property type="term" value="F:dTDP-4-dehydrorhamnose reductase activity"/>
    <property type="evidence" value="ECO:0007669"/>
    <property type="project" value="UniProtKB-EC"/>
</dbReference>
<comment type="function">
    <text evidence="2">Catalyzes the reduction of dTDP-6-deoxy-L-lyxo-4-hexulose to yield dTDP-L-rhamnose.</text>
</comment>
<dbReference type="RefSeq" id="WP_212508208.1">
    <property type="nucleotide sequence ID" value="NZ_CP060696.1"/>
</dbReference>
<gene>
    <name evidence="4" type="ORF">H6X83_05910</name>
</gene>
<sequence>MKILILGASGLVGRALRQKLFAEDVCGTYCRQIDAYHADDKMFRLDATDGNRFTELLQAVKPQVIISCMRGDFAAQLCLHRRLTKFLKGKEDSRLIYFSTANVFDNSLTAPHYENDTLDAKSEYGVFKMQCEALLREALGSRCVILRIPEVWGKDCPRLSAMKAMAKNGQAIHVYENDFLNYTLDSQIADCVQEILQKDLRGVFHVGTSDMCSHAEFRRKIAKQLHLAPLFEAERSEENAFQAVLTARSDLPAAQYFTIDMLLDRLFQSESV</sequence>
<dbReference type="GO" id="GO:0019305">
    <property type="term" value="P:dTDP-rhamnose biosynthetic process"/>
    <property type="evidence" value="ECO:0007669"/>
    <property type="project" value="UniProtKB-UniPathway"/>
</dbReference>
<dbReference type="SUPFAM" id="SSF51735">
    <property type="entry name" value="NAD(P)-binding Rossmann-fold domains"/>
    <property type="match status" value="1"/>
</dbReference>
<evidence type="ECO:0000259" key="3">
    <source>
        <dbReference type="Pfam" id="PF04321"/>
    </source>
</evidence>
<keyword evidence="5" id="KW-1185">Reference proteome</keyword>
<accession>A0A7G9WKC7</accession>
<dbReference type="Gene3D" id="3.40.50.720">
    <property type="entry name" value="NAD(P)-binding Rossmann-like Domain"/>
    <property type="match status" value="1"/>
</dbReference>
<comment type="similarity">
    <text evidence="1 2">Belongs to the dTDP-4-dehydrorhamnose reductase family.</text>
</comment>
<dbReference type="UniPathway" id="UPA00124"/>
<dbReference type="Pfam" id="PF04321">
    <property type="entry name" value="RmlD_sub_bind"/>
    <property type="match status" value="1"/>
</dbReference>
<dbReference type="InterPro" id="IPR005913">
    <property type="entry name" value="dTDP_dehydrorham_reduct"/>
</dbReference>
<dbReference type="PANTHER" id="PTHR10491">
    <property type="entry name" value="DTDP-4-DEHYDRORHAMNOSE REDUCTASE"/>
    <property type="match status" value="1"/>
</dbReference>
<dbReference type="InterPro" id="IPR036291">
    <property type="entry name" value="NAD(P)-bd_dom_sf"/>
</dbReference>
<name>A0A7G9WKC7_9FIRM</name>
<evidence type="ECO:0000313" key="4">
    <source>
        <dbReference type="EMBL" id="QNO19139.1"/>
    </source>
</evidence>
<keyword evidence="2" id="KW-0521">NADP</keyword>